<evidence type="ECO:0000259" key="2">
    <source>
        <dbReference type="Pfam" id="PF01609"/>
    </source>
</evidence>
<dbReference type="EMBL" id="LUUB01000104">
    <property type="protein sequence ID" value="OAF01476.1"/>
    <property type="molecule type" value="Genomic_DNA"/>
</dbReference>
<evidence type="ECO:0000313" key="4">
    <source>
        <dbReference type="Proteomes" id="UP000076959"/>
    </source>
</evidence>
<proteinExistence type="predicted"/>
<dbReference type="GO" id="GO:0006313">
    <property type="term" value="P:DNA transposition"/>
    <property type="evidence" value="ECO:0007669"/>
    <property type="project" value="InterPro"/>
</dbReference>
<organism evidence="3 4">
    <name type="scientific">Bradyrhizobium centrolobii</name>
    <dbReference type="NCBI Taxonomy" id="1505087"/>
    <lineage>
        <taxon>Bacteria</taxon>
        <taxon>Pseudomonadati</taxon>
        <taxon>Pseudomonadota</taxon>
        <taxon>Alphaproteobacteria</taxon>
        <taxon>Hyphomicrobiales</taxon>
        <taxon>Nitrobacteraceae</taxon>
        <taxon>Bradyrhizobium</taxon>
    </lineage>
</organism>
<protein>
    <recommendedName>
        <fullName evidence="2">Transposase IS4-like domain-containing protein</fullName>
    </recommendedName>
</protein>
<dbReference type="GO" id="GO:0003677">
    <property type="term" value="F:DNA binding"/>
    <property type="evidence" value="ECO:0007669"/>
    <property type="project" value="InterPro"/>
</dbReference>
<gene>
    <name evidence="3" type="ORF">AYJ54_28700</name>
</gene>
<feature type="region of interest" description="Disordered" evidence="1">
    <location>
        <begin position="71"/>
        <end position="95"/>
    </location>
</feature>
<comment type="caution">
    <text evidence="3">The sequence shown here is derived from an EMBL/GenBank/DDBJ whole genome shotgun (WGS) entry which is preliminary data.</text>
</comment>
<name>A0A176YBK7_9BRAD</name>
<dbReference type="InterPro" id="IPR002559">
    <property type="entry name" value="Transposase_11"/>
</dbReference>
<dbReference type="Proteomes" id="UP000076959">
    <property type="component" value="Unassembled WGS sequence"/>
</dbReference>
<keyword evidence="4" id="KW-1185">Reference proteome</keyword>
<dbReference type="PANTHER" id="PTHR33408">
    <property type="entry name" value="TRANSPOSASE"/>
    <property type="match status" value="1"/>
</dbReference>
<evidence type="ECO:0000256" key="1">
    <source>
        <dbReference type="SAM" id="MobiDB-lite"/>
    </source>
</evidence>
<accession>A0A176YBK7</accession>
<dbReference type="AlphaFoldDB" id="A0A176YBK7"/>
<evidence type="ECO:0000313" key="3">
    <source>
        <dbReference type="EMBL" id="OAF01476.1"/>
    </source>
</evidence>
<dbReference type="GO" id="GO:0004803">
    <property type="term" value="F:transposase activity"/>
    <property type="evidence" value="ECO:0007669"/>
    <property type="project" value="InterPro"/>
</dbReference>
<reference evidence="3 4" key="1">
    <citation type="submission" date="2016-03" db="EMBL/GenBank/DDBJ databases">
        <title>Draft Genome Sequence of the Strain BR 10245 (Bradyrhizobium sp.) isolated from nodules of Centrolobium paraense.</title>
        <authorList>
            <person name="Simoes-Araujo J.L.Sr."/>
            <person name="Barauna A.C."/>
            <person name="Silva K."/>
            <person name="Zilli J.E."/>
        </authorList>
    </citation>
    <scope>NUCLEOTIDE SEQUENCE [LARGE SCALE GENOMIC DNA]</scope>
    <source>
        <strain evidence="3 4">BR 10245</strain>
    </source>
</reference>
<dbReference type="STRING" id="1505087.AYJ54_28700"/>
<sequence length="105" mass="11360">MQIAVDTQHHLIVAHEVTNVGTDRHQLANMAAQARAEMAVETLEVVADRGYCDGEEIRACEEADITVTLPKPMTSGAKGCRPLRQNRTSSMSPRTMFIAVPPASG</sequence>
<dbReference type="Pfam" id="PF01609">
    <property type="entry name" value="DDE_Tnp_1"/>
    <property type="match status" value="1"/>
</dbReference>
<feature type="domain" description="Transposase IS4-like" evidence="2">
    <location>
        <begin position="1"/>
        <end position="67"/>
    </location>
</feature>